<proteinExistence type="predicted"/>
<evidence type="ECO:0000313" key="2">
    <source>
        <dbReference type="RefSeq" id="XP_073793335.1"/>
    </source>
</evidence>
<gene>
    <name evidence="2" type="primary">LOC110438268</name>
</gene>
<keyword evidence="1" id="KW-1185">Reference proteome</keyword>
<dbReference type="Proteomes" id="UP000000437">
    <property type="component" value="Chromosome 22"/>
</dbReference>
<name>A0AC58IGG9_DANRE</name>
<organism evidence="1 2">
    <name type="scientific">Danio rerio</name>
    <name type="common">Zebrafish</name>
    <name type="synonym">Brachydanio rerio</name>
    <dbReference type="NCBI Taxonomy" id="7955"/>
    <lineage>
        <taxon>Eukaryota</taxon>
        <taxon>Metazoa</taxon>
        <taxon>Chordata</taxon>
        <taxon>Craniata</taxon>
        <taxon>Vertebrata</taxon>
        <taxon>Euteleostomi</taxon>
        <taxon>Actinopterygii</taxon>
        <taxon>Neopterygii</taxon>
        <taxon>Teleostei</taxon>
        <taxon>Ostariophysi</taxon>
        <taxon>Cypriniformes</taxon>
        <taxon>Danionidae</taxon>
        <taxon>Danioninae</taxon>
        <taxon>Danio</taxon>
    </lineage>
</organism>
<dbReference type="RefSeq" id="XP_073793335.1">
    <property type="nucleotide sequence ID" value="XM_073937234.1"/>
</dbReference>
<accession>A0AC58IGG9</accession>
<evidence type="ECO:0000313" key="1">
    <source>
        <dbReference type="Proteomes" id="UP000000437"/>
    </source>
</evidence>
<reference evidence="2" key="1">
    <citation type="submission" date="2025-08" db="UniProtKB">
        <authorList>
            <consortium name="RefSeq"/>
        </authorList>
    </citation>
    <scope>IDENTIFICATION</scope>
    <source>
        <strain evidence="2">Tuebingen</strain>
        <tissue evidence="2">Fibroblasts and whole tissue</tissue>
    </source>
</reference>
<sequence length="304" mass="33204">MLDLFMIFCLGSWSLAGVFGVEVKPVLATEGDSVSLHMGVTKEQITDVIEWRFGNILLAKLNRKNNTSTFFNTNAYGRFVGRLKLDNQTGSLTITNSKTTDSGLYNVTSEHGNSVFTFTCTVYGRLPVPDILFNFSQCSSSSSSSVQNCSVVCSVENVSAVSLSWYKGNSLLSSINVSDLSISLSLPLEVECQDKNTYSCVINNTISNQTTHLDINTHCQPCEDSTGPVHLNLIVPLSAAAGCLILALLMILCICMKHKNTDQKVETRAEEITYADPTFYKRKAPKLGVQEEPDVVYAGVAVRP</sequence>
<protein>
    <submittedName>
        <fullName evidence="2">Uncharacterized protein</fullName>
    </submittedName>
</protein>